<proteinExistence type="predicted"/>
<protein>
    <submittedName>
        <fullName evidence="1">Uncharacterized protein</fullName>
    </submittedName>
</protein>
<comment type="caution">
    <text evidence="1">The sequence shown here is derived from an EMBL/GenBank/DDBJ whole genome shotgun (WGS) entry which is preliminary data.</text>
</comment>
<name>A0ABT4Q9T7_9BACL</name>
<evidence type="ECO:0000313" key="1">
    <source>
        <dbReference type="EMBL" id="MCZ8513649.1"/>
    </source>
</evidence>
<dbReference type="Proteomes" id="UP001527882">
    <property type="component" value="Unassembled WGS sequence"/>
</dbReference>
<dbReference type="EMBL" id="JAQAGZ010000009">
    <property type="protein sequence ID" value="MCZ8513649.1"/>
    <property type="molecule type" value="Genomic_DNA"/>
</dbReference>
<gene>
    <name evidence="1" type="ORF">O9H85_14625</name>
</gene>
<dbReference type="RefSeq" id="WP_269882175.1">
    <property type="nucleotide sequence ID" value="NZ_JAQAGZ010000009.1"/>
</dbReference>
<keyword evidence="2" id="KW-1185">Reference proteome</keyword>
<organism evidence="1 2">
    <name type="scientific">Paenibacillus gyeongsangnamensis</name>
    <dbReference type="NCBI Taxonomy" id="3388067"/>
    <lineage>
        <taxon>Bacteria</taxon>
        <taxon>Bacillati</taxon>
        <taxon>Bacillota</taxon>
        <taxon>Bacilli</taxon>
        <taxon>Bacillales</taxon>
        <taxon>Paenibacillaceae</taxon>
        <taxon>Paenibacillus</taxon>
    </lineage>
</organism>
<sequence length="96" mass="10554">MTMPKGRMTGPFGVTNPLPDERAAVLKQYEQYAYQIAYYLLQDEAMARRAAEDTLTELYRQDSFFDLSGHGQGAFGEGGFHAPCAEGKSASPLGEK</sequence>
<reference evidence="1 2" key="1">
    <citation type="submission" date="2022-12" db="EMBL/GenBank/DDBJ databases">
        <title>Draft genome sequence of Paenibacillus sp. dW9.</title>
        <authorList>
            <person name="Choi E.-W."/>
            <person name="Kim D.-U."/>
        </authorList>
    </citation>
    <scope>NUCLEOTIDE SEQUENCE [LARGE SCALE GENOMIC DNA]</scope>
    <source>
        <strain evidence="2">dW9</strain>
    </source>
</reference>
<evidence type="ECO:0000313" key="2">
    <source>
        <dbReference type="Proteomes" id="UP001527882"/>
    </source>
</evidence>
<accession>A0ABT4Q9T7</accession>